<evidence type="ECO:0008006" key="3">
    <source>
        <dbReference type="Google" id="ProtNLM"/>
    </source>
</evidence>
<proteinExistence type="predicted"/>
<dbReference type="OrthoDB" id="2633096at2759"/>
<protein>
    <recommendedName>
        <fullName evidence="3">CxC5 like cysteine cluster associated with KDZ domain-containing protein</fullName>
    </recommendedName>
</protein>
<evidence type="ECO:0000313" key="2">
    <source>
        <dbReference type="Proteomes" id="UP000076532"/>
    </source>
</evidence>
<reference evidence="1 2" key="1">
    <citation type="journal article" date="2016" name="Mol. Biol. Evol.">
        <title>Comparative Genomics of Early-Diverging Mushroom-Forming Fungi Provides Insights into the Origins of Lignocellulose Decay Capabilities.</title>
        <authorList>
            <person name="Nagy L.G."/>
            <person name="Riley R."/>
            <person name="Tritt A."/>
            <person name="Adam C."/>
            <person name="Daum C."/>
            <person name="Floudas D."/>
            <person name="Sun H."/>
            <person name="Yadav J.S."/>
            <person name="Pangilinan J."/>
            <person name="Larsson K.H."/>
            <person name="Matsuura K."/>
            <person name="Barry K."/>
            <person name="Labutti K."/>
            <person name="Kuo R."/>
            <person name="Ohm R.A."/>
            <person name="Bhattacharya S.S."/>
            <person name="Shirouzu T."/>
            <person name="Yoshinaga Y."/>
            <person name="Martin F.M."/>
            <person name="Grigoriev I.V."/>
            <person name="Hibbett D.S."/>
        </authorList>
    </citation>
    <scope>NUCLEOTIDE SEQUENCE [LARGE SCALE GENOMIC DNA]</scope>
    <source>
        <strain evidence="1 2">CBS 109695</strain>
    </source>
</reference>
<name>A0A165YJI8_9AGAM</name>
<organism evidence="1 2">
    <name type="scientific">Athelia psychrophila</name>
    <dbReference type="NCBI Taxonomy" id="1759441"/>
    <lineage>
        <taxon>Eukaryota</taxon>
        <taxon>Fungi</taxon>
        <taxon>Dikarya</taxon>
        <taxon>Basidiomycota</taxon>
        <taxon>Agaricomycotina</taxon>
        <taxon>Agaricomycetes</taxon>
        <taxon>Agaricomycetidae</taxon>
        <taxon>Atheliales</taxon>
        <taxon>Atheliaceae</taxon>
        <taxon>Athelia</taxon>
    </lineage>
</organism>
<dbReference type="AlphaFoldDB" id="A0A165YJI8"/>
<dbReference type="EMBL" id="KV417696">
    <property type="protein sequence ID" value="KZP09625.1"/>
    <property type="molecule type" value="Genomic_DNA"/>
</dbReference>
<sequence length="471" mass="52468">MSTTGQAEGAGQEGVKRTLGQTIKTASAAKRERVQEVNGYRIGILSYCPQFCTCCIEVGIVARCTLPGCKNAVCYHKEQSGTTCIVDGDTLNVARFRCPRCILNSNTDLIDYDLRNYPGALILAPQEPNPLICFHMRWGVKDELTIPMIENSFKEQWRTWQNMLFTEYINMSMTSGTDRNGLAIQARTLDFLNTEPDGRFLLTIHTHTDEESGELCNSDHPNGTAYYSPIGNVCSYNLGANVMSKLQGRRAMRGMVLLVCGSTMDGRHGEAVKELVMNLTIAFTDWRTHPSGTFDFIIGFASHLLNPTRVMPYIRPALVEMFTLVSNPYDTLLQWCTLSPLALSHSPVIIIDIEEGTGTVRSRQLLHPIPREHSWGFIPRCGNLICRSRPGDVWADATNNTSGGSHAKMLFYCKHCKLAASVKHPDFITHAHKDRKFYFVTPWPLTQEQLNAATGFAGSWSPATGKYANLV</sequence>
<evidence type="ECO:0000313" key="1">
    <source>
        <dbReference type="EMBL" id="KZP09625.1"/>
    </source>
</evidence>
<gene>
    <name evidence="1" type="ORF">FIBSPDRAFT_900379</name>
</gene>
<dbReference type="Proteomes" id="UP000076532">
    <property type="component" value="Unassembled WGS sequence"/>
</dbReference>
<accession>A0A165YJI8</accession>
<keyword evidence="2" id="KW-1185">Reference proteome</keyword>